<dbReference type="KEGG" id="mvn:Mevan_0948"/>
<name>A6UQS9_METVS</name>
<dbReference type="AlphaFoldDB" id="A6UQS9"/>
<dbReference type="HOGENOM" id="CLU_157714_0_0_2"/>
<dbReference type="OrthoDB" id="59754at2157"/>
<dbReference type="GeneID" id="5325982"/>
<dbReference type="Proteomes" id="UP000001107">
    <property type="component" value="Chromosome"/>
</dbReference>
<evidence type="ECO:0000313" key="2">
    <source>
        <dbReference type="Proteomes" id="UP000001107"/>
    </source>
</evidence>
<dbReference type="EMBL" id="CP000742">
    <property type="protein sequence ID" value="ABR54851.1"/>
    <property type="molecule type" value="Genomic_DNA"/>
</dbReference>
<dbReference type="InterPro" id="IPR007561">
    <property type="entry name" value="Cell_div_SepF/SepF-rel"/>
</dbReference>
<gene>
    <name evidence="1" type="ordered locus">Mevan_0948</name>
</gene>
<accession>A6UQS9</accession>
<dbReference type="eggNOG" id="arCOG02263">
    <property type="taxonomic scope" value="Archaea"/>
</dbReference>
<reference evidence="1" key="1">
    <citation type="submission" date="2007-06" db="EMBL/GenBank/DDBJ databases">
        <title>Complete sequence of Methanococcus vannielii SB.</title>
        <authorList>
            <consortium name="US DOE Joint Genome Institute"/>
            <person name="Copeland A."/>
            <person name="Lucas S."/>
            <person name="Lapidus A."/>
            <person name="Barry K."/>
            <person name="Glavina del Rio T."/>
            <person name="Dalin E."/>
            <person name="Tice H."/>
            <person name="Pitluck S."/>
            <person name="Chain P."/>
            <person name="Malfatti S."/>
            <person name="Shin M."/>
            <person name="Vergez L."/>
            <person name="Schmutz J."/>
            <person name="Larimer F."/>
            <person name="Land M."/>
            <person name="Hauser L."/>
            <person name="Kyrpides N."/>
            <person name="Anderson I."/>
            <person name="Sieprawska-Lupa M."/>
            <person name="Whitman W.B."/>
            <person name="Richardson P."/>
        </authorList>
    </citation>
    <scope>NUCLEOTIDE SEQUENCE [LARGE SCALE GENOMIC DNA]</scope>
    <source>
        <strain evidence="1">SB</strain>
    </source>
</reference>
<evidence type="ECO:0000313" key="1">
    <source>
        <dbReference type="EMBL" id="ABR54851.1"/>
    </source>
</evidence>
<keyword evidence="2" id="KW-1185">Reference proteome</keyword>
<organism evidence="1 2">
    <name type="scientific">Methanococcus vannielii (strain ATCC 35089 / DSM 1224 / JCM 13029 / OCM 148 / SB)</name>
    <dbReference type="NCBI Taxonomy" id="406327"/>
    <lineage>
        <taxon>Archaea</taxon>
        <taxon>Methanobacteriati</taxon>
        <taxon>Methanobacteriota</taxon>
        <taxon>Methanomada group</taxon>
        <taxon>Methanococci</taxon>
        <taxon>Methanococcales</taxon>
        <taxon>Methanococcaceae</taxon>
        <taxon>Methanococcus</taxon>
    </lineage>
</organism>
<evidence type="ECO:0008006" key="3">
    <source>
        <dbReference type="Google" id="ProtNLM"/>
    </source>
</evidence>
<sequence length="127" mass="14002">MFKKIKKMISGGDTLKTNNPVPIEEYVDIPVRGYEGSNVIKIKVCDLEDFKDATDIAVLTEAGYLVIANTINLERDLDDDYAKVLASLKEKVGKVGGKIVRLCESKVMAVPSNTIIEKVVRDDASKK</sequence>
<dbReference type="InterPro" id="IPR038594">
    <property type="entry name" value="SepF-like_sf"/>
</dbReference>
<dbReference type="STRING" id="406327.Mevan_0948"/>
<dbReference type="Pfam" id="PF04472">
    <property type="entry name" value="SepF"/>
    <property type="match status" value="1"/>
</dbReference>
<proteinExistence type="predicted"/>
<dbReference type="RefSeq" id="WP_012065780.1">
    <property type="nucleotide sequence ID" value="NC_009634.1"/>
</dbReference>
<dbReference type="Gene3D" id="3.30.110.150">
    <property type="entry name" value="SepF-like protein"/>
    <property type="match status" value="1"/>
</dbReference>
<protein>
    <recommendedName>
        <fullName evidence="3">Cell division protein SepF</fullName>
    </recommendedName>
</protein>